<feature type="region of interest" description="Disordered" evidence="1">
    <location>
        <begin position="20"/>
        <end position="42"/>
    </location>
</feature>
<dbReference type="Proteomes" id="UP001214441">
    <property type="component" value="Unassembled WGS sequence"/>
</dbReference>
<gene>
    <name evidence="2" type="ORF">NMN56_028115</name>
</gene>
<sequence length="124" mass="12670">MKCGAIHVLLDNLSAHTTPDVKELGSTARGAGSSGASDPMAVNETVIAKLRPKPDLAQLTEQPAEAQSAARSAVDAPEGIGTIASYWTEVPLPATGTWKAPGKGGAQADIVVTAPQDDVPLLFI</sequence>
<organism evidence="2 3">
    <name type="scientific">Streptomyces iconiensis</name>
    <dbReference type="NCBI Taxonomy" id="1384038"/>
    <lineage>
        <taxon>Bacteria</taxon>
        <taxon>Bacillati</taxon>
        <taxon>Actinomycetota</taxon>
        <taxon>Actinomycetes</taxon>
        <taxon>Kitasatosporales</taxon>
        <taxon>Streptomycetaceae</taxon>
        <taxon>Streptomyces</taxon>
    </lineage>
</organism>
<protein>
    <recommendedName>
        <fullName evidence="4">DDE superfamily endonuclease</fullName>
    </recommendedName>
</protein>
<feature type="compositionally biased region" description="Low complexity" evidence="1">
    <location>
        <begin position="25"/>
        <end position="37"/>
    </location>
</feature>
<evidence type="ECO:0008006" key="4">
    <source>
        <dbReference type="Google" id="ProtNLM"/>
    </source>
</evidence>
<evidence type="ECO:0000313" key="2">
    <source>
        <dbReference type="EMBL" id="MDJ1135749.1"/>
    </source>
</evidence>
<evidence type="ECO:0000256" key="1">
    <source>
        <dbReference type="SAM" id="MobiDB-lite"/>
    </source>
</evidence>
<comment type="caution">
    <text evidence="2">The sequence shown here is derived from an EMBL/GenBank/DDBJ whole genome shotgun (WGS) entry which is preliminary data.</text>
</comment>
<proteinExistence type="predicted"/>
<evidence type="ECO:0000313" key="3">
    <source>
        <dbReference type="Proteomes" id="UP001214441"/>
    </source>
</evidence>
<reference evidence="2 3" key="1">
    <citation type="submission" date="2023-05" db="EMBL/GenBank/DDBJ databases">
        <title>Streptantibioticus silvisoli sp. nov., acidotolerant actinomycetes 1 from pine litter.</title>
        <authorList>
            <person name="Swiecimska M."/>
            <person name="Golinska P."/>
            <person name="Sangal V."/>
            <person name="Wachnowicz B."/>
            <person name="Goodfellow M."/>
        </authorList>
    </citation>
    <scope>NUCLEOTIDE SEQUENCE [LARGE SCALE GENOMIC DNA]</scope>
    <source>
        <strain evidence="2 3">DSM 42109</strain>
    </source>
</reference>
<name>A0ABT7A357_9ACTN</name>
<keyword evidence="3" id="KW-1185">Reference proteome</keyword>
<dbReference type="RefSeq" id="WP_274046513.1">
    <property type="nucleotide sequence ID" value="NZ_JANCPR020000032.1"/>
</dbReference>
<accession>A0ABT7A357</accession>
<dbReference type="EMBL" id="JANCPR020000032">
    <property type="protein sequence ID" value="MDJ1135749.1"/>
    <property type="molecule type" value="Genomic_DNA"/>
</dbReference>